<protein>
    <submittedName>
        <fullName evidence="1">Uncharacterized protein</fullName>
    </submittedName>
</protein>
<evidence type="ECO:0000313" key="1">
    <source>
        <dbReference type="EMBL" id="ODQ82149.1"/>
    </source>
</evidence>
<proteinExistence type="predicted"/>
<keyword evidence="2" id="KW-1185">Reference proteome</keyword>
<dbReference type="GeneID" id="30146021"/>
<name>A0A1E3QWS9_9ASCO</name>
<evidence type="ECO:0000313" key="2">
    <source>
        <dbReference type="Proteomes" id="UP000094336"/>
    </source>
</evidence>
<dbReference type="AlphaFoldDB" id="A0A1E3QWS9"/>
<dbReference type="Proteomes" id="UP000094336">
    <property type="component" value="Unassembled WGS sequence"/>
</dbReference>
<dbReference type="EMBL" id="KV454427">
    <property type="protein sequence ID" value="ODQ82149.1"/>
    <property type="molecule type" value="Genomic_DNA"/>
</dbReference>
<sequence>MLKAQTARTTLQSLVSRQFSSISKYVTRVPQLLGNPRRCYLSGNASVEKQKQPFPLHSLVLPTTDALSRSILSFVDQGVLTDTDTSVEYTHAALKAGAGSSSPSKLLLFNGPSHKAVVQLRSRVIDELRNYRKNKLIFTFSETEAPLLQKKVDALRLQAPYKHVFVEWHQDAGKGPGQVSVYAPSRDVADLLGVKIRMALEAARVAVKDKSCLLENFEV</sequence>
<organism evidence="1 2">
    <name type="scientific">Babjeviella inositovora NRRL Y-12698</name>
    <dbReference type="NCBI Taxonomy" id="984486"/>
    <lineage>
        <taxon>Eukaryota</taxon>
        <taxon>Fungi</taxon>
        <taxon>Dikarya</taxon>
        <taxon>Ascomycota</taxon>
        <taxon>Saccharomycotina</taxon>
        <taxon>Pichiomycetes</taxon>
        <taxon>Serinales incertae sedis</taxon>
        <taxon>Babjeviella</taxon>
    </lineage>
</organism>
<dbReference type="RefSeq" id="XP_018987477.1">
    <property type="nucleotide sequence ID" value="XM_019128168.1"/>
</dbReference>
<gene>
    <name evidence="1" type="ORF">BABINDRAFT_160324</name>
</gene>
<accession>A0A1E3QWS9</accession>
<reference evidence="2" key="1">
    <citation type="submission" date="2016-05" db="EMBL/GenBank/DDBJ databases">
        <title>Comparative genomics of biotechnologically important yeasts.</title>
        <authorList>
            <consortium name="DOE Joint Genome Institute"/>
            <person name="Riley R."/>
            <person name="Haridas S."/>
            <person name="Wolfe K.H."/>
            <person name="Lopes M.R."/>
            <person name="Hittinger C.T."/>
            <person name="Goker M."/>
            <person name="Salamov A."/>
            <person name="Wisecaver J."/>
            <person name="Long T.M."/>
            <person name="Aerts A.L."/>
            <person name="Barry K."/>
            <person name="Choi C."/>
            <person name="Clum A."/>
            <person name="Coughlan A.Y."/>
            <person name="Deshpande S."/>
            <person name="Douglass A.P."/>
            <person name="Hanson S.J."/>
            <person name="Klenk H.-P."/>
            <person name="Labutti K."/>
            <person name="Lapidus A."/>
            <person name="Lindquist E."/>
            <person name="Lipzen A."/>
            <person name="Meier-Kolthoff J.P."/>
            <person name="Ohm R.A."/>
            <person name="Otillar R.P."/>
            <person name="Pangilinan J."/>
            <person name="Peng Y."/>
            <person name="Rokas A."/>
            <person name="Rosa C.A."/>
            <person name="Scheuner C."/>
            <person name="Sibirny A.A."/>
            <person name="Slot J.C."/>
            <person name="Stielow J.B."/>
            <person name="Sun H."/>
            <person name="Kurtzman C.P."/>
            <person name="Blackwell M."/>
            <person name="Grigoriev I.V."/>
            <person name="Jeffries T.W."/>
        </authorList>
    </citation>
    <scope>NUCLEOTIDE SEQUENCE [LARGE SCALE GENOMIC DNA]</scope>
    <source>
        <strain evidence="2">NRRL Y-12698</strain>
    </source>
</reference>